<dbReference type="EMBL" id="JAGETZ010000015">
    <property type="protein sequence ID" value="MBO2012124.1"/>
    <property type="molecule type" value="Genomic_DNA"/>
</dbReference>
<dbReference type="Proteomes" id="UP000664369">
    <property type="component" value="Unassembled WGS sequence"/>
</dbReference>
<evidence type="ECO:0000259" key="2">
    <source>
        <dbReference type="Pfam" id="PF00561"/>
    </source>
</evidence>
<comment type="caution">
    <text evidence="3">The sequence shown here is derived from an EMBL/GenBank/DDBJ whole genome shotgun (WGS) entry which is preliminary data.</text>
</comment>
<keyword evidence="1 3" id="KW-0378">Hydrolase</keyword>
<dbReference type="SUPFAM" id="SSF53474">
    <property type="entry name" value="alpha/beta-Hydrolases"/>
    <property type="match status" value="1"/>
</dbReference>
<dbReference type="PANTHER" id="PTHR42977">
    <property type="entry name" value="HYDROLASE-RELATED"/>
    <property type="match status" value="1"/>
</dbReference>
<accession>A0ABS3QLI3</accession>
<evidence type="ECO:0000256" key="1">
    <source>
        <dbReference type="ARBA" id="ARBA00022801"/>
    </source>
</evidence>
<dbReference type="Pfam" id="PF00561">
    <property type="entry name" value="Abhydrolase_1"/>
    <property type="match status" value="1"/>
</dbReference>
<reference evidence="3 4" key="1">
    <citation type="submission" date="2021-03" db="EMBL/GenBank/DDBJ databases">
        <authorList>
            <person name="Kim M.K."/>
        </authorList>
    </citation>
    <scope>NUCLEOTIDE SEQUENCE [LARGE SCALE GENOMIC DNA]</scope>
    <source>
        <strain evidence="3 4">BT442</strain>
    </source>
</reference>
<keyword evidence="4" id="KW-1185">Reference proteome</keyword>
<dbReference type="RefSeq" id="WP_208177893.1">
    <property type="nucleotide sequence ID" value="NZ_JAGETZ010000015.1"/>
</dbReference>
<dbReference type="InterPro" id="IPR000073">
    <property type="entry name" value="AB_hydrolase_1"/>
</dbReference>
<dbReference type="PRINTS" id="PR00412">
    <property type="entry name" value="EPOXHYDRLASE"/>
</dbReference>
<proteinExistence type="predicted"/>
<evidence type="ECO:0000313" key="4">
    <source>
        <dbReference type="Proteomes" id="UP000664369"/>
    </source>
</evidence>
<feature type="domain" description="AB hydrolase-1" evidence="2">
    <location>
        <begin position="24"/>
        <end position="268"/>
    </location>
</feature>
<gene>
    <name evidence="3" type="ORF">J4E00_23870</name>
</gene>
<dbReference type="InterPro" id="IPR029058">
    <property type="entry name" value="AB_hydrolase_fold"/>
</dbReference>
<dbReference type="InterPro" id="IPR000639">
    <property type="entry name" value="Epox_hydrolase-like"/>
</dbReference>
<dbReference type="InterPro" id="IPR051340">
    <property type="entry name" value="Haloalkane_dehalogenase"/>
</dbReference>
<name>A0ABS3QLI3_9BACT</name>
<dbReference type="GO" id="GO:0016787">
    <property type="term" value="F:hydrolase activity"/>
    <property type="evidence" value="ECO:0007669"/>
    <property type="project" value="UniProtKB-KW"/>
</dbReference>
<dbReference type="PRINTS" id="PR00111">
    <property type="entry name" value="ABHYDROLASE"/>
</dbReference>
<organism evidence="3 4">
    <name type="scientific">Hymenobacter negativus</name>
    <dbReference type="NCBI Taxonomy" id="2795026"/>
    <lineage>
        <taxon>Bacteria</taxon>
        <taxon>Pseudomonadati</taxon>
        <taxon>Bacteroidota</taxon>
        <taxon>Cytophagia</taxon>
        <taxon>Cytophagales</taxon>
        <taxon>Hymenobacteraceae</taxon>
        <taxon>Hymenobacter</taxon>
    </lineage>
</organism>
<evidence type="ECO:0000313" key="3">
    <source>
        <dbReference type="EMBL" id="MBO2012124.1"/>
    </source>
</evidence>
<sequence>MQYKKVKVEGLDIFYREAGDPTKPVILLLHGFPTSSTMFRNLMLDLDDRYYLLAPDYPGYGYSSAPSPTEFEYTFDHLAHIIDCFLRVLHVKLFSVYLMDYGAPVGFRLAVMRPERIQALLIQNGNAYDEGLEDFWIPFKGYWADQHDQKSIDGLRFLLTKEATYWQYTNGARNTANIDPNTYTLDQALLDRPGNDAIQMQLFLSYGSNPPHYPTWQAYFREYQPPTLLTWGKGDFIFPPSGAHPYLRDLPNAELHLLDTGHFALEEDHQVIAELIDAFLNTHVRQSEPAVRANGRVQHS</sequence>
<dbReference type="Gene3D" id="3.40.50.1820">
    <property type="entry name" value="alpha/beta hydrolase"/>
    <property type="match status" value="1"/>
</dbReference>
<protein>
    <submittedName>
        <fullName evidence="3">Alpha/beta hydrolase</fullName>
    </submittedName>
</protein>
<dbReference type="PANTHER" id="PTHR42977:SF3">
    <property type="entry name" value="AB HYDROLASE-1 DOMAIN-CONTAINING PROTEIN"/>
    <property type="match status" value="1"/>
</dbReference>